<comment type="caution">
    <text evidence="2">The sequence shown here is derived from an EMBL/GenBank/DDBJ whole genome shotgun (WGS) entry which is preliminary data.</text>
</comment>
<protein>
    <submittedName>
        <fullName evidence="2">Nuclear transport factor 2 family protein</fullName>
    </submittedName>
</protein>
<dbReference type="Gene3D" id="3.10.450.50">
    <property type="match status" value="1"/>
</dbReference>
<accession>A0A6L7EYH8</accession>
<name>A0A6L7EYH8_9ACTN</name>
<organism evidence="2 3">
    <name type="scientific">Nocardioides flavescens</name>
    <dbReference type="NCBI Taxonomy" id="2691959"/>
    <lineage>
        <taxon>Bacteria</taxon>
        <taxon>Bacillati</taxon>
        <taxon>Actinomycetota</taxon>
        <taxon>Actinomycetes</taxon>
        <taxon>Propionibacteriales</taxon>
        <taxon>Nocardioidaceae</taxon>
        <taxon>Nocardioides</taxon>
    </lineage>
</organism>
<dbReference type="RefSeq" id="WP_160879013.1">
    <property type="nucleotide sequence ID" value="NZ_WUEK01000010.1"/>
</dbReference>
<proteinExistence type="predicted"/>
<dbReference type="Proteomes" id="UP000473325">
    <property type="component" value="Unassembled WGS sequence"/>
</dbReference>
<dbReference type="AlphaFoldDB" id="A0A6L7EYH8"/>
<dbReference type="SUPFAM" id="SSF54427">
    <property type="entry name" value="NTF2-like"/>
    <property type="match status" value="1"/>
</dbReference>
<dbReference type="Pfam" id="PF12680">
    <property type="entry name" value="SnoaL_2"/>
    <property type="match status" value="1"/>
</dbReference>
<reference evidence="2 3" key="1">
    <citation type="submission" date="2019-12" db="EMBL/GenBank/DDBJ databases">
        <authorList>
            <person name="Kun Z."/>
        </authorList>
    </citation>
    <scope>NUCLEOTIDE SEQUENCE [LARGE SCALE GENOMIC DNA]</scope>
    <source>
        <strain evidence="2 3">YIM 123512</strain>
    </source>
</reference>
<dbReference type="InterPro" id="IPR032710">
    <property type="entry name" value="NTF2-like_dom_sf"/>
</dbReference>
<evidence type="ECO:0000259" key="1">
    <source>
        <dbReference type="Pfam" id="PF12680"/>
    </source>
</evidence>
<evidence type="ECO:0000313" key="3">
    <source>
        <dbReference type="Proteomes" id="UP000473325"/>
    </source>
</evidence>
<feature type="domain" description="SnoaL-like" evidence="1">
    <location>
        <begin position="16"/>
        <end position="112"/>
    </location>
</feature>
<sequence>MAQPETVETAQVPAPVAAWHRIAEARDPAGLADLLADDCVFRSPAVHTPQEGKALTTAYLSAAIVVLGPTLAYHRQWCAEGSAVLEFSAELDGLAVHGVDMLAWGTDGRLTEFAVMVRPVKALHELMAQMAAQLQR</sequence>
<gene>
    <name evidence="2" type="ORF">GRQ65_16175</name>
</gene>
<dbReference type="EMBL" id="WUEK01000010">
    <property type="protein sequence ID" value="MXG91086.1"/>
    <property type="molecule type" value="Genomic_DNA"/>
</dbReference>
<dbReference type="InterPro" id="IPR037401">
    <property type="entry name" value="SnoaL-like"/>
</dbReference>
<keyword evidence="3" id="KW-1185">Reference proteome</keyword>
<evidence type="ECO:0000313" key="2">
    <source>
        <dbReference type="EMBL" id="MXG91086.1"/>
    </source>
</evidence>